<accession>A0A346PPM9</accession>
<proteinExistence type="predicted"/>
<feature type="region of interest" description="Disordered" evidence="1">
    <location>
        <begin position="1"/>
        <end position="29"/>
    </location>
</feature>
<accession>A0A346PG08</accession>
<dbReference type="EMBL" id="CP024047">
    <property type="protein sequence ID" value="AXR78453.1"/>
    <property type="molecule type" value="Genomic_DNA"/>
</dbReference>
<dbReference type="GeneID" id="37641949"/>
<dbReference type="OrthoDB" id="376463at2157"/>
<organism evidence="3 4">
    <name type="scientific">Natrarchaeobaculum sulfurireducens</name>
    <dbReference type="NCBI Taxonomy" id="2044521"/>
    <lineage>
        <taxon>Archaea</taxon>
        <taxon>Methanobacteriati</taxon>
        <taxon>Methanobacteriota</taxon>
        <taxon>Stenosarchaea group</taxon>
        <taxon>Halobacteria</taxon>
        <taxon>Halobacteriales</taxon>
        <taxon>Natrialbaceae</taxon>
        <taxon>Natrarchaeobaculum</taxon>
    </lineage>
</organism>
<evidence type="ECO:0000256" key="1">
    <source>
        <dbReference type="SAM" id="MobiDB-lite"/>
    </source>
</evidence>
<dbReference type="EMBL" id="CP027033">
    <property type="protein sequence ID" value="AXR81474.1"/>
    <property type="molecule type" value="Genomic_DNA"/>
</dbReference>
<dbReference type="KEGG" id="nan:AArc1_2136"/>
<dbReference type="Proteomes" id="UP000258613">
    <property type="component" value="Chromosome"/>
</dbReference>
<name>A0A346PPM9_9EURY</name>
<gene>
    <name evidence="2" type="ORF">AArc1_2136</name>
    <name evidence="3" type="ORF">AArcMg_1460</name>
</gene>
<sequence length="61" mass="6909">MSAATPGPNGRDDEWDAAEPEGVPGDELDVMVSGPYRLYSRRHPTTRWIESDYAVELETWE</sequence>
<keyword evidence="4" id="KW-1185">Reference proteome</keyword>
<reference evidence="5" key="1">
    <citation type="submission" date="2017-10" db="EMBL/GenBank/DDBJ databases">
        <title>Phenotypic and genomic properties of facultatively anaerobic sulfur-reducing natronoarchaea from hypersaline soda lakes.</title>
        <authorList>
            <person name="Sorokin D.Y."/>
            <person name="Kublanov I.V."/>
            <person name="Roman P."/>
            <person name="Sinninghe Damste J.S."/>
            <person name="Golyshin P.N."/>
            <person name="Rojo D."/>
            <person name="Ciordia S."/>
            <person name="Mena Md.C."/>
            <person name="Ferrer M."/>
            <person name="Messina E."/>
            <person name="Smedile F."/>
            <person name="La Spada G."/>
            <person name="La Cono V."/>
            <person name="Yakimov M.M."/>
        </authorList>
    </citation>
    <scope>NUCLEOTIDE SEQUENCE [LARGE SCALE GENOMIC DNA]</scope>
    <source>
        <strain evidence="5">AArc1</strain>
    </source>
</reference>
<dbReference type="RefSeq" id="WP_117364525.1">
    <property type="nucleotide sequence ID" value="NZ_CP024047.1"/>
</dbReference>
<dbReference type="AlphaFoldDB" id="A0A346PPM9"/>
<evidence type="ECO:0000313" key="5">
    <source>
        <dbReference type="Proteomes" id="UP000258707"/>
    </source>
</evidence>
<dbReference type="Proteomes" id="UP000258707">
    <property type="component" value="Chromosome"/>
</dbReference>
<evidence type="ECO:0000313" key="2">
    <source>
        <dbReference type="EMBL" id="AXR78453.1"/>
    </source>
</evidence>
<dbReference type="KEGG" id="nag:AArcMg_1460"/>
<feature type="compositionally biased region" description="Acidic residues" evidence="1">
    <location>
        <begin position="13"/>
        <end position="29"/>
    </location>
</feature>
<evidence type="ECO:0000313" key="3">
    <source>
        <dbReference type="EMBL" id="AXR81474.1"/>
    </source>
</evidence>
<evidence type="ECO:0000313" key="4">
    <source>
        <dbReference type="Proteomes" id="UP000258613"/>
    </source>
</evidence>
<reference evidence="4" key="2">
    <citation type="submission" date="2018-02" db="EMBL/GenBank/DDBJ databases">
        <title>Phenotypic and genomic properties of facultatively anaerobic sulfur-reducing natronoarchaea from hypersaline soda lakes.</title>
        <authorList>
            <person name="Sorokin D.Y."/>
            <person name="Kublanov I.V."/>
            <person name="Roman P."/>
            <person name="Sinninghe Damste J.S."/>
            <person name="Golyshin P.N."/>
            <person name="Rojo D."/>
            <person name="Ciordia S."/>
            <person name="Mena M.D.C."/>
            <person name="Ferrer M."/>
            <person name="Messina E."/>
            <person name="Smedile F."/>
            <person name="La Spada G."/>
            <person name="La Cono V."/>
            <person name="Yakimov M.M."/>
        </authorList>
    </citation>
    <scope>NUCLEOTIDE SEQUENCE [LARGE SCALE GENOMIC DNA]</scope>
    <source>
        <strain evidence="4">AArc-Mg</strain>
    </source>
</reference>
<protein>
    <submittedName>
        <fullName evidence="3">Uncharacterized protein</fullName>
    </submittedName>
</protein>
<reference evidence="3" key="3">
    <citation type="journal article" date="2019" name="Int. J. Syst. Evol. Microbiol.">
        <title>Natronolimnobius sulfurireducens sp. nov. and Halalkaliarchaeum desulfuricum gen. nov., sp. nov., the first sulfur-respiring alkaliphilic haloarchaea from hypersaline alkaline lakes.</title>
        <authorList>
            <person name="Sorokin D.Y."/>
            <person name="Yakimov M."/>
            <person name="Messina E."/>
            <person name="Merkel A.Y."/>
            <person name="Bale N.J."/>
            <person name="Sinninghe Damste J.S."/>
        </authorList>
    </citation>
    <scope>NUCLEOTIDE SEQUENCE</scope>
    <source>
        <strain evidence="3">AArc-Mg</strain>
        <strain evidence="2">AArc1</strain>
    </source>
</reference>